<evidence type="ECO:0000313" key="1">
    <source>
        <dbReference type="EMBL" id="SJZ54235.1"/>
    </source>
</evidence>
<dbReference type="EMBL" id="FUXC01000002">
    <property type="protein sequence ID" value="SJZ54235.1"/>
    <property type="molecule type" value="Genomic_DNA"/>
</dbReference>
<sequence>MQNQESKNQSGVQKNSSQLTGIERQLVLQYLMDANVPVTLTEEIELGQEKAAENEKSENGHRIRTVASGVFPVALPGEQITVLDQGIILLKNPPESVKVFDGKKVRVQFYFNRLGLYFITTVKTVKSGLALVIPSVISKIQEKETKKTENFSAVLCFNSNSSSEKNISSSVNCGFSPEYPLFVNPKWSDVEEPNQQEAKKYLEKFVMLLRSDGKSIGNGLFLISVVRFLSDKNFSQNQSIEGRKNPPQIIYIDHERLVLAAKKENIIVNKDEEYSVVLGFPISKGPIKERTVYAVFTVENIFEDDLNQKCCAVCRYKNIKEEDVRYLEDKKN</sequence>
<proteinExistence type="predicted"/>
<dbReference type="AlphaFoldDB" id="A0A1T4LHP1"/>
<dbReference type="GeneID" id="303366811"/>
<name>A0A1T4LHP1_9SPIR</name>
<evidence type="ECO:0000313" key="2">
    <source>
        <dbReference type="Proteomes" id="UP000190395"/>
    </source>
</evidence>
<accession>A0A1T4LHP1</accession>
<organism evidence="1 2">
    <name type="scientific">Treponema berlinense</name>
    <dbReference type="NCBI Taxonomy" id="225004"/>
    <lineage>
        <taxon>Bacteria</taxon>
        <taxon>Pseudomonadati</taxon>
        <taxon>Spirochaetota</taxon>
        <taxon>Spirochaetia</taxon>
        <taxon>Spirochaetales</taxon>
        <taxon>Treponemataceae</taxon>
        <taxon>Treponema</taxon>
    </lineage>
</organism>
<protein>
    <submittedName>
        <fullName evidence="1">Uncharacterized protein</fullName>
    </submittedName>
</protein>
<reference evidence="1 2" key="1">
    <citation type="submission" date="2017-02" db="EMBL/GenBank/DDBJ databases">
        <authorList>
            <person name="Peterson S.W."/>
        </authorList>
    </citation>
    <scope>NUCLEOTIDE SEQUENCE [LARGE SCALE GENOMIC DNA]</scope>
    <source>
        <strain evidence="1 2">ATCC BAA-909</strain>
    </source>
</reference>
<dbReference type="OrthoDB" id="356440at2"/>
<dbReference type="Proteomes" id="UP000190395">
    <property type="component" value="Unassembled WGS sequence"/>
</dbReference>
<dbReference type="RefSeq" id="WP_078930290.1">
    <property type="nucleotide sequence ID" value="NZ_FUXC01000002.1"/>
</dbReference>
<gene>
    <name evidence="1" type="ORF">SAMN02745152_00541</name>
</gene>
<keyword evidence="2" id="KW-1185">Reference proteome</keyword>